<comment type="caution">
    <text evidence="2">The sequence shown here is derived from an EMBL/GenBank/DDBJ whole genome shotgun (WGS) entry which is preliminary data.</text>
</comment>
<evidence type="ECO:0000313" key="2">
    <source>
        <dbReference type="EMBL" id="SFC37869.1"/>
    </source>
</evidence>
<dbReference type="EMBL" id="FOLW01000002">
    <property type="protein sequence ID" value="SFC37869.1"/>
    <property type="molecule type" value="Genomic_DNA"/>
</dbReference>
<dbReference type="RefSeq" id="WP_047780596.1">
    <property type="nucleotide sequence ID" value="NZ_FOLW01000002.1"/>
</dbReference>
<sequence length="139" mass="15606">MEVQPYLFFNGNCEEALEFYQRSIGAEVTVLMRYCESPDALTIPVPDEWQDKILHANITVGQSQFMASDGQCDKNHASFSGFSLSLHAESKVEAERLFRSLSAGGKINLPFQRTFWSSGFGMLTDRFGVGWMVMSDTDT</sequence>
<dbReference type="SUPFAM" id="SSF54593">
    <property type="entry name" value="Glyoxalase/Bleomycin resistance protein/Dihydroxybiphenyl dioxygenase"/>
    <property type="match status" value="1"/>
</dbReference>
<feature type="domain" description="PhnB-like" evidence="1">
    <location>
        <begin position="3"/>
        <end position="133"/>
    </location>
</feature>
<dbReference type="InterPro" id="IPR028973">
    <property type="entry name" value="PhnB-like"/>
</dbReference>
<evidence type="ECO:0000259" key="1">
    <source>
        <dbReference type="Pfam" id="PF06983"/>
    </source>
</evidence>
<name>A0AAJ4W911_9GAMM</name>
<proteinExistence type="predicted"/>
<dbReference type="PANTHER" id="PTHR33990">
    <property type="entry name" value="PROTEIN YJDN-RELATED"/>
    <property type="match status" value="1"/>
</dbReference>
<dbReference type="Proteomes" id="UP000226420">
    <property type="component" value="Unassembled WGS sequence"/>
</dbReference>
<dbReference type="Pfam" id="PF06983">
    <property type="entry name" value="3-dmu-9_3-mt"/>
    <property type="match status" value="1"/>
</dbReference>
<dbReference type="AlphaFoldDB" id="A0AAJ4W911"/>
<protein>
    <submittedName>
        <fullName evidence="2">PhnB protein</fullName>
    </submittedName>
</protein>
<dbReference type="Gene3D" id="3.10.180.10">
    <property type="entry name" value="2,3-Dihydroxybiphenyl 1,2-Dioxygenase, domain 1"/>
    <property type="match status" value="1"/>
</dbReference>
<dbReference type="PANTHER" id="PTHR33990:SF1">
    <property type="entry name" value="PROTEIN YJDN"/>
    <property type="match status" value="1"/>
</dbReference>
<organism evidence="2 3">
    <name type="scientific">Pragia fontium DSM 5563 = ATCC 49100</name>
    <dbReference type="NCBI Taxonomy" id="1122977"/>
    <lineage>
        <taxon>Bacteria</taxon>
        <taxon>Pseudomonadati</taxon>
        <taxon>Pseudomonadota</taxon>
        <taxon>Gammaproteobacteria</taxon>
        <taxon>Enterobacterales</taxon>
        <taxon>Budviciaceae</taxon>
        <taxon>Pragia</taxon>
    </lineage>
</organism>
<dbReference type="CDD" id="cd06588">
    <property type="entry name" value="PhnB_like"/>
    <property type="match status" value="1"/>
</dbReference>
<reference evidence="2 3" key="1">
    <citation type="submission" date="2016-10" db="EMBL/GenBank/DDBJ databases">
        <authorList>
            <person name="Varghese N."/>
            <person name="Submissions S."/>
        </authorList>
    </citation>
    <scope>NUCLEOTIDE SEQUENCE [LARGE SCALE GENOMIC DNA]</scope>
    <source>
        <strain evidence="2 3">DSM 5563</strain>
    </source>
</reference>
<gene>
    <name evidence="2" type="ORF">SAMN02745723_102216</name>
</gene>
<evidence type="ECO:0000313" key="3">
    <source>
        <dbReference type="Proteomes" id="UP000226420"/>
    </source>
</evidence>
<dbReference type="InterPro" id="IPR029068">
    <property type="entry name" value="Glyas_Bleomycin-R_OHBP_Dase"/>
</dbReference>
<accession>A0AAJ4W911</accession>